<keyword evidence="6" id="KW-1185">Reference proteome</keyword>
<dbReference type="OMA" id="DQEGHAD"/>
<dbReference type="EMBL" id="JOWA01000110">
    <property type="protein sequence ID" value="KEZ41456.1"/>
    <property type="molecule type" value="Genomic_DNA"/>
</dbReference>
<dbReference type="SUPFAM" id="SSF53474">
    <property type="entry name" value="alpha/beta-Hydrolases"/>
    <property type="match status" value="1"/>
</dbReference>
<evidence type="ECO:0000256" key="1">
    <source>
        <dbReference type="ARBA" id="ARBA00022737"/>
    </source>
</evidence>
<dbReference type="Gene3D" id="1.25.40.20">
    <property type="entry name" value="Ankyrin repeat-containing domain"/>
    <property type="match status" value="2"/>
</dbReference>
<dbReference type="PROSITE" id="PS50088">
    <property type="entry name" value="ANK_REPEAT"/>
    <property type="match status" value="2"/>
</dbReference>
<dbReference type="Gene3D" id="3.40.50.300">
    <property type="entry name" value="P-loop containing nucleotide triphosphate hydrolases"/>
    <property type="match status" value="1"/>
</dbReference>
<dbReference type="InterPro" id="IPR056884">
    <property type="entry name" value="NPHP3-like_N"/>
</dbReference>
<keyword evidence="1" id="KW-0677">Repeat</keyword>
<organism evidence="5 6">
    <name type="scientific">Pseudallescheria apiosperma</name>
    <name type="common">Scedosporium apiospermum</name>
    <dbReference type="NCBI Taxonomy" id="563466"/>
    <lineage>
        <taxon>Eukaryota</taxon>
        <taxon>Fungi</taxon>
        <taxon>Dikarya</taxon>
        <taxon>Ascomycota</taxon>
        <taxon>Pezizomycotina</taxon>
        <taxon>Sordariomycetes</taxon>
        <taxon>Hypocreomycetidae</taxon>
        <taxon>Microascales</taxon>
        <taxon>Microascaceae</taxon>
        <taxon>Scedosporium</taxon>
    </lineage>
</organism>
<dbReference type="SUPFAM" id="SSF52540">
    <property type="entry name" value="P-loop containing nucleoside triphosphate hydrolases"/>
    <property type="match status" value="1"/>
</dbReference>
<reference evidence="5 6" key="1">
    <citation type="journal article" date="2014" name="Genome Announc.">
        <title>Draft genome sequence of the pathogenic fungus Scedosporium apiospermum.</title>
        <authorList>
            <person name="Vandeputte P."/>
            <person name="Ghamrawi S."/>
            <person name="Rechenmann M."/>
            <person name="Iltis A."/>
            <person name="Giraud S."/>
            <person name="Fleury M."/>
            <person name="Thornton C."/>
            <person name="Delhaes L."/>
            <person name="Meyer W."/>
            <person name="Papon N."/>
            <person name="Bouchara J.P."/>
        </authorList>
    </citation>
    <scope>NUCLEOTIDE SEQUENCE [LARGE SCALE GENOMIC DNA]</scope>
    <source>
        <strain evidence="5 6">IHEM 14462</strain>
    </source>
</reference>
<dbReference type="GeneID" id="27726666"/>
<evidence type="ECO:0000313" key="5">
    <source>
        <dbReference type="EMBL" id="KEZ41456.1"/>
    </source>
</evidence>
<dbReference type="InterPro" id="IPR029058">
    <property type="entry name" value="AB_hydrolase_fold"/>
</dbReference>
<dbReference type="RefSeq" id="XP_016641255.1">
    <property type="nucleotide sequence ID" value="XM_016789428.1"/>
</dbReference>
<dbReference type="GO" id="GO:0016787">
    <property type="term" value="F:hydrolase activity"/>
    <property type="evidence" value="ECO:0007669"/>
    <property type="project" value="UniProtKB-KW"/>
</dbReference>
<dbReference type="AlphaFoldDB" id="A0A084G294"/>
<name>A0A084G294_PSEDA</name>
<dbReference type="OrthoDB" id="194358at2759"/>
<evidence type="ECO:0000256" key="2">
    <source>
        <dbReference type="PROSITE-ProRule" id="PRU00023"/>
    </source>
</evidence>
<dbReference type="Proteomes" id="UP000028545">
    <property type="component" value="Unassembled WGS sequence"/>
</dbReference>
<dbReference type="HOGENOM" id="CLU_000288_34_1_1"/>
<sequence>MASEAICPDSTVGRTGFSTIVSPDNPALDIVFIHGFRGHPERTWTSGGKTPRQKQSEGASDGSEPQPKRRRLLTFQSARHSDCEPVYWPRDLLPSTVPNARVLTFGYDSDIKHRVFDQANRTTVRDIAHNCLVALESERREAPERHLLFVVHSLGGIIVKELLRQSSGHYQRQSHLRKVFESTTGIIFFGTPHDGADPLGSLRHVIERLAKMSGFQYNESIANTLLPSSERLMELWEEFGPLAQERNWLIHSFREGLGVGALNGKKVVEDDSSFLRLPPAIETTEHIGRNHMEMCRFAGPDDVEYKKVDAALRRMTANLSLNLPGGSMPGITPEQRQQLKESLKFDQIDARHRSIKRAHAKTCKWFIKQPKYSDWLDVDKFPDHRGFLWVKGKPGAGKSTLMKYALSHSCKVLKGTTIINFFFNARGDELEKSTTGMYRSLLFQLIDRVPRLDAIFNSLRLTACRWDRPMQWSIESLQDLFEQAVQSLGQSRVVCYIDALDECDEDEIRKMLSLFERVGELAASSGIQFQVCFSSRHYPHITISQGLELALEDQEGHGQDITSYIDSELKIGQSKVAREIKAELQEKASGVFMWVILVVDILNKAFDRGRVHALRKRLREIPASLHELFRDILARDGGDKNELMLCIQWVLFAKRPLKPEELYFAVLAGTDLESVDAWDHELMTMDTIRRFVLDSSKGLAEITKSKAPTVQFIHESVRDFLLKDNGLHEIWSDLGPQFQAQSHCRLKECCMEYMLIAAKEISLPEPLPKARSEEAIRLLNESQALWPFLEYSVHSVLHHADLAESGGVSQAQFLRDFEFPNWIVLNNLFEKFQIRRHELNTSPAYILADGNLAHLLKICTYECAGTDISRGRIASPFLEAVARNNIGALRALVELEFRKNEITATSALDAYQDVLTSRNRIPELRTDMGYYTWRALARHGHSKLIQLLVDVGALEIENTLSSLLEIAISDCEVDLVDVFLATGRRHVLPRAGLEQVPHRLAAFYGHTPAINVLLGIGEETNVNEGDNIGLSPLDRAALLGHADVARALIATGRVTINAQYPNPEDALPVVCGMRSFEGFTALHFAVLLGRTAVVDVLLEAGGADVNLKAKNGWTPLSLAARKGHTNIAWILLGIDGIDVNAPDQDGFTPLSWAASCGHFAMVQMLSGITGT</sequence>
<dbReference type="PROSITE" id="PS50297">
    <property type="entry name" value="ANK_REP_REGION"/>
    <property type="match status" value="1"/>
</dbReference>
<gene>
    <name evidence="5" type="ORF">SAPIO_CDS7594</name>
</gene>
<proteinExistence type="predicted"/>
<dbReference type="Pfam" id="PF12796">
    <property type="entry name" value="Ank_2"/>
    <property type="match status" value="1"/>
</dbReference>
<dbReference type="InterPro" id="IPR002110">
    <property type="entry name" value="Ankyrin_rpt"/>
</dbReference>
<evidence type="ECO:0000256" key="3">
    <source>
        <dbReference type="SAM" id="MobiDB-lite"/>
    </source>
</evidence>
<keyword evidence="2" id="KW-0040">ANK repeat</keyword>
<dbReference type="SUPFAM" id="SSF48403">
    <property type="entry name" value="Ankyrin repeat"/>
    <property type="match status" value="1"/>
</dbReference>
<dbReference type="VEuPathDB" id="FungiDB:SAPIO_CDS7594"/>
<feature type="region of interest" description="Disordered" evidence="3">
    <location>
        <begin position="41"/>
        <end position="69"/>
    </location>
</feature>
<evidence type="ECO:0000313" key="6">
    <source>
        <dbReference type="Proteomes" id="UP000028545"/>
    </source>
</evidence>
<dbReference type="SMART" id="SM00248">
    <property type="entry name" value="ANK"/>
    <property type="match status" value="6"/>
</dbReference>
<protein>
    <recommendedName>
        <fullName evidence="4">Nephrocystin 3-like N-terminal domain-containing protein</fullName>
    </recommendedName>
</protein>
<comment type="caution">
    <text evidence="5">The sequence shown here is derived from an EMBL/GenBank/DDBJ whole genome shotgun (WGS) entry which is preliminary data.</text>
</comment>
<dbReference type="KEGG" id="sapo:SAPIO_CDS7594"/>
<accession>A0A084G294</accession>
<dbReference type="Gene3D" id="3.40.50.1820">
    <property type="entry name" value="alpha/beta hydrolase"/>
    <property type="match status" value="1"/>
</dbReference>
<evidence type="ECO:0000259" key="4">
    <source>
        <dbReference type="Pfam" id="PF24883"/>
    </source>
</evidence>
<dbReference type="PANTHER" id="PTHR10039:SF5">
    <property type="entry name" value="NACHT DOMAIN-CONTAINING PROTEIN"/>
    <property type="match status" value="1"/>
</dbReference>
<feature type="repeat" description="ANK" evidence="2">
    <location>
        <begin position="1077"/>
        <end position="1101"/>
    </location>
</feature>
<keyword evidence="5" id="KW-0378">Hydrolase</keyword>
<dbReference type="Pfam" id="PF24883">
    <property type="entry name" value="NPHP3_N"/>
    <property type="match status" value="1"/>
</dbReference>
<dbReference type="PANTHER" id="PTHR10039">
    <property type="entry name" value="AMELOGENIN"/>
    <property type="match status" value="1"/>
</dbReference>
<feature type="repeat" description="ANK" evidence="2">
    <location>
        <begin position="1111"/>
        <end position="1144"/>
    </location>
</feature>
<dbReference type="InterPro" id="IPR027417">
    <property type="entry name" value="P-loop_NTPase"/>
</dbReference>
<feature type="domain" description="Nephrocystin 3-like N-terminal" evidence="4">
    <location>
        <begin position="362"/>
        <end position="536"/>
    </location>
</feature>
<dbReference type="InterPro" id="IPR036770">
    <property type="entry name" value="Ankyrin_rpt-contain_sf"/>
</dbReference>